<proteinExistence type="predicted"/>
<evidence type="ECO:0000313" key="2">
    <source>
        <dbReference type="EMBL" id="GEK15225.1"/>
    </source>
</evidence>
<dbReference type="Proteomes" id="UP000321787">
    <property type="component" value="Unassembled WGS sequence"/>
</dbReference>
<reference evidence="2 3" key="1">
    <citation type="submission" date="2019-07" db="EMBL/GenBank/DDBJ databases">
        <title>Whole genome shotgun sequence of Aliivibrio fischeri NBRC 101058.</title>
        <authorList>
            <person name="Hosoyama A."/>
            <person name="Uohara A."/>
            <person name="Ohji S."/>
            <person name="Ichikawa N."/>
        </authorList>
    </citation>
    <scope>NUCLEOTIDE SEQUENCE [LARGE SCALE GENOMIC DNA]</scope>
    <source>
        <strain evidence="2 3">NBRC 101058</strain>
    </source>
</reference>
<gene>
    <name evidence="2" type="ORF">AFI02nite_32610</name>
</gene>
<accession>A0A510UQV7</accession>
<name>A0A510UQV7_ALIFS</name>
<dbReference type="InterPro" id="IPR010270">
    <property type="entry name" value="Phage_P2_GpM"/>
</dbReference>
<organism evidence="2 3">
    <name type="scientific">Aliivibrio fischeri</name>
    <name type="common">Vibrio fischeri</name>
    <dbReference type="NCBI Taxonomy" id="668"/>
    <lineage>
        <taxon>Bacteria</taxon>
        <taxon>Pseudomonadati</taxon>
        <taxon>Pseudomonadota</taxon>
        <taxon>Gammaproteobacteria</taxon>
        <taxon>Vibrionales</taxon>
        <taxon>Vibrionaceae</taxon>
        <taxon>Aliivibrio</taxon>
    </lineage>
</organism>
<evidence type="ECO:0000313" key="3">
    <source>
        <dbReference type="Proteomes" id="UP000321787"/>
    </source>
</evidence>
<dbReference type="EMBL" id="BJTZ01000026">
    <property type="protein sequence ID" value="GEK15225.1"/>
    <property type="molecule type" value="Genomic_DNA"/>
</dbReference>
<dbReference type="GO" id="GO:0004519">
    <property type="term" value="F:endonuclease activity"/>
    <property type="evidence" value="ECO:0007669"/>
    <property type="project" value="InterPro"/>
</dbReference>
<sequence>MLTLLLKRQAKARKAQAMKVEQESALNIPVMAATGARDVLEHKSWDEVQHILKTDLKYSRTLAGSQEKIPYKKELVKKYTPLVSKLLKSHESLDGLDVVWWFYQWQVDCGLLLSVHDAFKQAIFKGLTTPLSWNSNGQTAFLDVVFKYSHEAHKTKQSFNVQFLRDAVTDLIEGRLATNAPLKVKMFRLAGDLLLEAGNNKEALALFEMVMKIDPKKGGRKTKLKELREEFCYE</sequence>
<dbReference type="PROSITE" id="PS50005">
    <property type="entry name" value="TPR"/>
    <property type="match status" value="1"/>
</dbReference>
<dbReference type="AlphaFoldDB" id="A0A510UQV7"/>
<protein>
    <submittedName>
        <fullName evidence="2">Uncharacterized protein</fullName>
    </submittedName>
</protein>
<keyword evidence="1" id="KW-0802">TPR repeat</keyword>
<dbReference type="RefSeq" id="WP_146865694.1">
    <property type="nucleotide sequence ID" value="NZ_BJTZ01000026.1"/>
</dbReference>
<feature type="repeat" description="TPR" evidence="1">
    <location>
        <begin position="184"/>
        <end position="217"/>
    </location>
</feature>
<comment type="caution">
    <text evidence="2">The sequence shown here is derived from an EMBL/GenBank/DDBJ whole genome shotgun (WGS) entry which is preliminary data.</text>
</comment>
<dbReference type="InterPro" id="IPR019734">
    <property type="entry name" value="TPR_rpt"/>
</dbReference>
<dbReference type="GO" id="GO:0003677">
    <property type="term" value="F:DNA binding"/>
    <property type="evidence" value="ECO:0007669"/>
    <property type="project" value="InterPro"/>
</dbReference>
<dbReference type="Pfam" id="PF05944">
    <property type="entry name" value="Phage_term_smal"/>
    <property type="match status" value="1"/>
</dbReference>
<evidence type="ECO:0000256" key="1">
    <source>
        <dbReference type="PROSITE-ProRule" id="PRU00339"/>
    </source>
</evidence>